<evidence type="ECO:0000256" key="3">
    <source>
        <dbReference type="ARBA" id="ARBA00009370"/>
    </source>
</evidence>
<dbReference type="GO" id="GO:0009003">
    <property type="term" value="F:signal peptidase activity"/>
    <property type="evidence" value="ECO:0007669"/>
    <property type="project" value="UniProtKB-EC"/>
</dbReference>
<dbReference type="GO" id="GO:0004252">
    <property type="term" value="F:serine-type endopeptidase activity"/>
    <property type="evidence" value="ECO:0007669"/>
    <property type="project" value="InterPro"/>
</dbReference>
<keyword evidence="7" id="KW-1133">Transmembrane helix</keyword>
<keyword evidence="5 7" id="KW-0378">Hydrolase</keyword>
<dbReference type="AlphaFoldDB" id="A0A7X0S0J0"/>
<evidence type="ECO:0000259" key="9">
    <source>
        <dbReference type="Pfam" id="PF10502"/>
    </source>
</evidence>
<evidence type="ECO:0000313" key="11">
    <source>
        <dbReference type="Proteomes" id="UP000547209"/>
    </source>
</evidence>
<comment type="similarity">
    <text evidence="3 7">Belongs to the peptidase S26 family.</text>
</comment>
<accession>A0A7X0S0J0</accession>
<dbReference type="PRINTS" id="PR00727">
    <property type="entry name" value="LEADERPTASE"/>
</dbReference>
<dbReference type="EC" id="3.4.21.89" evidence="4 7"/>
<dbReference type="CDD" id="cd06530">
    <property type="entry name" value="S26_SPase_I"/>
    <property type="match status" value="1"/>
</dbReference>
<feature type="transmembrane region" description="Helical" evidence="7">
    <location>
        <begin position="35"/>
        <end position="54"/>
    </location>
</feature>
<evidence type="ECO:0000256" key="6">
    <source>
        <dbReference type="PIRSR" id="PIRSR600223-1"/>
    </source>
</evidence>
<evidence type="ECO:0000256" key="2">
    <source>
        <dbReference type="ARBA" id="ARBA00004401"/>
    </source>
</evidence>
<dbReference type="SUPFAM" id="SSF51306">
    <property type="entry name" value="LexA/Signal peptidase"/>
    <property type="match status" value="1"/>
</dbReference>
<dbReference type="InterPro" id="IPR000223">
    <property type="entry name" value="Pept_S26A_signal_pept_1"/>
</dbReference>
<dbReference type="EMBL" id="JACJVP010000077">
    <property type="protein sequence ID" value="MBB6675439.1"/>
    <property type="molecule type" value="Genomic_DNA"/>
</dbReference>
<dbReference type="RefSeq" id="WP_185673376.1">
    <property type="nucleotide sequence ID" value="NZ_JACJVP010000077.1"/>
</dbReference>
<organism evidence="10 11">
    <name type="scientific">Cohnella nanjingensis</name>
    <dbReference type="NCBI Taxonomy" id="1387779"/>
    <lineage>
        <taxon>Bacteria</taxon>
        <taxon>Bacillati</taxon>
        <taxon>Bacillota</taxon>
        <taxon>Bacilli</taxon>
        <taxon>Bacillales</taxon>
        <taxon>Paenibacillaceae</taxon>
        <taxon>Cohnella</taxon>
    </lineage>
</organism>
<proteinExistence type="inferred from homology"/>
<dbReference type="InterPro" id="IPR036286">
    <property type="entry name" value="LexA/Signal_pep-like_sf"/>
</dbReference>
<feature type="compositionally biased region" description="Basic and acidic residues" evidence="8">
    <location>
        <begin position="18"/>
        <end position="27"/>
    </location>
</feature>
<protein>
    <recommendedName>
        <fullName evidence="4 7">Signal peptidase I</fullName>
        <ecNumber evidence="4 7">3.4.21.89</ecNumber>
    </recommendedName>
</protein>
<dbReference type="NCBIfam" id="TIGR02227">
    <property type="entry name" value="sigpep_I_bact"/>
    <property type="match status" value="1"/>
</dbReference>
<dbReference type="GO" id="GO:0005886">
    <property type="term" value="C:plasma membrane"/>
    <property type="evidence" value="ECO:0007669"/>
    <property type="project" value="UniProtKB-SubCell"/>
</dbReference>
<dbReference type="Proteomes" id="UP000547209">
    <property type="component" value="Unassembled WGS sequence"/>
</dbReference>
<dbReference type="PROSITE" id="PS00761">
    <property type="entry name" value="SPASE_I_3"/>
    <property type="match status" value="1"/>
</dbReference>
<dbReference type="PANTHER" id="PTHR43390:SF1">
    <property type="entry name" value="CHLOROPLAST PROCESSING PEPTIDASE"/>
    <property type="match status" value="1"/>
</dbReference>
<feature type="region of interest" description="Disordered" evidence="8">
    <location>
        <begin position="1"/>
        <end position="27"/>
    </location>
</feature>
<dbReference type="PANTHER" id="PTHR43390">
    <property type="entry name" value="SIGNAL PEPTIDASE I"/>
    <property type="match status" value="1"/>
</dbReference>
<feature type="active site" evidence="6">
    <location>
        <position position="105"/>
    </location>
</feature>
<dbReference type="Gene3D" id="2.10.109.10">
    <property type="entry name" value="Umud Fragment, subunit A"/>
    <property type="match status" value="1"/>
</dbReference>
<keyword evidence="7" id="KW-0472">Membrane</keyword>
<evidence type="ECO:0000256" key="5">
    <source>
        <dbReference type="ARBA" id="ARBA00022801"/>
    </source>
</evidence>
<sequence length="217" mass="23895">MPGGQAPSVLEGGADDPGSPKKPNESKVGKEVMEWVKALVIAGVLVIVIRWLLFNPFIVDGPSMQPNFWNGERIIVNKVVYDIRKPHAGEVIVFHVPDEGRDYIKRVIGVPGDTIKVQGDDVYVNGEKIAEPYLAKTYEQAHAAGGLYNEPSDHSDFPNDIVSEGKVPEGSLFVMGDNRPDSKDSRMIGYVPISRVVGRAELIFWPLGKIHYIGRGY</sequence>
<evidence type="ECO:0000256" key="4">
    <source>
        <dbReference type="ARBA" id="ARBA00013208"/>
    </source>
</evidence>
<comment type="subcellular location">
    <subcellularLocation>
        <location evidence="2">Cell membrane</location>
        <topology evidence="2">Single-pass type II membrane protein</topology>
    </subcellularLocation>
    <subcellularLocation>
        <location evidence="7">Membrane</location>
        <topology evidence="7">Single-pass type II membrane protein</topology>
    </subcellularLocation>
</comment>
<keyword evidence="7" id="KW-0645">Protease</keyword>
<dbReference type="InterPro" id="IPR019758">
    <property type="entry name" value="Pept_S26A_signal_pept_1_CS"/>
</dbReference>
<keyword evidence="7" id="KW-0812">Transmembrane</keyword>
<keyword evidence="11" id="KW-1185">Reference proteome</keyword>
<dbReference type="Pfam" id="PF10502">
    <property type="entry name" value="Peptidase_S26"/>
    <property type="match status" value="1"/>
</dbReference>
<gene>
    <name evidence="10" type="primary">lepB</name>
    <name evidence="10" type="ORF">H7C19_32750</name>
</gene>
<dbReference type="InterPro" id="IPR019757">
    <property type="entry name" value="Pept_S26A_signal_pept_1_Lys-AS"/>
</dbReference>
<dbReference type="InterPro" id="IPR019533">
    <property type="entry name" value="Peptidase_S26"/>
</dbReference>
<comment type="caution">
    <text evidence="10">The sequence shown here is derived from an EMBL/GenBank/DDBJ whole genome shotgun (WGS) entry which is preliminary data.</text>
</comment>
<feature type="domain" description="Peptidase S26" evidence="9">
    <location>
        <begin position="33"/>
        <end position="205"/>
    </location>
</feature>
<evidence type="ECO:0000256" key="8">
    <source>
        <dbReference type="SAM" id="MobiDB-lite"/>
    </source>
</evidence>
<evidence type="ECO:0000313" key="10">
    <source>
        <dbReference type="EMBL" id="MBB6675439.1"/>
    </source>
</evidence>
<feature type="active site" evidence="6">
    <location>
        <position position="63"/>
    </location>
</feature>
<dbReference type="PROSITE" id="PS00760">
    <property type="entry name" value="SPASE_I_2"/>
    <property type="match status" value="1"/>
</dbReference>
<evidence type="ECO:0000256" key="7">
    <source>
        <dbReference type="RuleBase" id="RU362042"/>
    </source>
</evidence>
<evidence type="ECO:0000256" key="1">
    <source>
        <dbReference type="ARBA" id="ARBA00000677"/>
    </source>
</evidence>
<reference evidence="10 11" key="1">
    <citation type="submission" date="2020-08" db="EMBL/GenBank/DDBJ databases">
        <title>Cohnella phylogeny.</title>
        <authorList>
            <person name="Dunlap C."/>
        </authorList>
    </citation>
    <scope>NUCLEOTIDE SEQUENCE [LARGE SCALE GENOMIC DNA]</scope>
    <source>
        <strain evidence="10 11">DSM 28246</strain>
    </source>
</reference>
<dbReference type="GO" id="GO:0006465">
    <property type="term" value="P:signal peptide processing"/>
    <property type="evidence" value="ECO:0007669"/>
    <property type="project" value="InterPro"/>
</dbReference>
<comment type="catalytic activity">
    <reaction evidence="1 7">
        <text>Cleavage of hydrophobic, N-terminal signal or leader sequences from secreted and periplasmic proteins.</text>
        <dbReference type="EC" id="3.4.21.89"/>
    </reaction>
</comment>
<name>A0A7X0S0J0_9BACL</name>